<dbReference type="AlphaFoldDB" id="A0A6C0H3W5"/>
<keyword evidence="2" id="KW-0812">Transmembrane</keyword>
<feature type="region of interest" description="Disordered" evidence="1">
    <location>
        <begin position="380"/>
        <end position="401"/>
    </location>
</feature>
<keyword evidence="2" id="KW-1133">Transmembrane helix</keyword>
<dbReference type="Gene3D" id="3.20.20.190">
    <property type="entry name" value="Phosphatidylinositol (PI) phosphodiesterase"/>
    <property type="match status" value="1"/>
</dbReference>
<keyword evidence="2" id="KW-0472">Membrane</keyword>
<proteinExistence type="predicted"/>
<feature type="compositionally biased region" description="Low complexity" evidence="1">
    <location>
        <begin position="381"/>
        <end position="401"/>
    </location>
</feature>
<evidence type="ECO:0000256" key="2">
    <source>
        <dbReference type="SAM" id="Phobius"/>
    </source>
</evidence>
<dbReference type="GO" id="GO:0004435">
    <property type="term" value="F:phosphatidylinositol-4,5-bisphosphate phospholipase C activity"/>
    <property type="evidence" value="ECO:0007669"/>
    <property type="project" value="InterPro"/>
</dbReference>
<organism evidence="4">
    <name type="scientific">viral metagenome</name>
    <dbReference type="NCBI Taxonomy" id="1070528"/>
    <lineage>
        <taxon>unclassified sequences</taxon>
        <taxon>metagenomes</taxon>
        <taxon>organismal metagenomes</taxon>
    </lineage>
</organism>
<feature type="transmembrane region" description="Helical" evidence="2">
    <location>
        <begin position="33"/>
        <end position="53"/>
    </location>
</feature>
<dbReference type="PROSITE" id="PS50007">
    <property type="entry name" value="PIPLC_X_DOMAIN"/>
    <property type="match status" value="1"/>
</dbReference>
<protein>
    <recommendedName>
        <fullName evidence="3">PI-PLC Y-box domain-containing protein</fullName>
    </recommendedName>
</protein>
<reference evidence="4" key="1">
    <citation type="journal article" date="2020" name="Nature">
        <title>Giant virus diversity and host interactions through global metagenomics.</title>
        <authorList>
            <person name="Schulz F."/>
            <person name="Roux S."/>
            <person name="Paez-Espino D."/>
            <person name="Jungbluth S."/>
            <person name="Walsh D.A."/>
            <person name="Denef V.J."/>
            <person name="McMahon K.D."/>
            <person name="Konstantinidis K.T."/>
            <person name="Eloe-Fadrosh E.A."/>
            <person name="Kyrpides N.C."/>
            <person name="Woyke T."/>
        </authorList>
    </citation>
    <scope>NUCLEOTIDE SEQUENCE</scope>
    <source>
        <strain evidence="4">GVMAG-M-3300023179-63</strain>
    </source>
</reference>
<dbReference type="GO" id="GO:0035556">
    <property type="term" value="P:intracellular signal transduction"/>
    <property type="evidence" value="ECO:0007669"/>
    <property type="project" value="InterPro"/>
</dbReference>
<evidence type="ECO:0000259" key="3">
    <source>
        <dbReference type="PROSITE" id="PS50008"/>
    </source>
</evidence>
<dbReference type="InterPro" id="IPR017946">
    <property type="entry name" value="PLC-like_Pdiesterase_TIM-brl"/>
</dbReference>
<evidence type="ECO:0000313" key="4">
    <source>
        <dbReference type="EMBL" id="QHT75224.1"/>
    </source>
</evidence>
<dbReference type="PROSITE" id="PS50008">
    <property type="entry name" value="PIPLC_Y_DOMAIN"/>
    <property type="match status" value="1"/>
</dbReference>
<feature type="domain" description="PI-PLC Y-box" evidence="3">
    <location>
        <begin position="320"/>
        <end position="377"/>
    </location>
</feature>
<name>A0A6C0H3W5_9ZZZZ</name>
<dbReference type="EMBL" id="MN739865">
    <property type="protein sequence ID" value="QHT75224.1"/>
    <property type="molecule type" value="Genomic_DNA"/>
</dbReference>
<evidence type="ECO:0000256" key="1">
    <source>
        <dbReference type="SAM" id="MobiDB-lite"/>
    </source>
</evidence>
<accession>A0A6C0H3W5</accession>
<sequence>MADPLTAAPATIREKISNGFSKAGTVIFDVSNIIKLTILLITIGTIVIIVWIFNQADLLSKACDKLNKDRTMTNVSYFSGRTNISSDAIENFNNPTYSKLINYHVKSAYNCCCGDGYKNNFVALCALEYCIANGCRFLDFEIYSYNNDPIIASSTVPDNFIKETYNALLLSDVLTIIIEQAFDANKTTCANDPLILNFRVKSTNITMLEKMGDLLEQYLGSTNGDFGLLRNYRPADLLQVQMKNLFKKIIIICTFYPSSNILLNSNLLKLKNLINLDGKGEHCNTHRYTEKINQTDNSEFIASAKTKYIIILPDLDNSISNFASGKFFTSGCQAICMKHQTKEAATDLEGTLTFYNNQFNAANNKNYSWRLKPTGIRQLWTPVPTTNNTDPTTTTTTTTTTTSVLGTPTATLTASNYTVASGSSTTITPEFTNAARVTINTSTMLSGVNIINSNRTAITVRPTITTQYRLDVTNSTGEIASSSVTITVPDGYIET</sequence>
<dbReference type="GO" id="GO:0006629">
    <property type="term" value="P:lipid metabolic process"/>
    <property type="evidence" value="ECO:0007669"/>
    <property type="project" value="InterPro"/>
</dbReference>
<dbReference type="InterPro" id="IPR001711">
    <property type="entry name" value="PLipase_C_Pinositol-sp_Y"/>
</dbReference>
<dbReference type="SUPFAM" id="SSF51695">
    <property type="entry name" value="PLC-like phosphodiesterases"/>
    <property type="match status" value="1"/>
</dbReference>